<dbReference type="Pfam" id="PF13180">
    <property type="entry name" value="PDZ_2"/>
    <property type="match status" value="1"/>
</dbReference>
<evidence type="ECO:0000259" key="2">
    <source>
        <dbReference type="PROSITE" id="PS50106"/>
    </source>
</evidence>
<proteinExistence type="predicted"/>
<feature type="domain" description="PDZ" evidence="2">
    <location>
        <begin position="128"/>
        <end position="194"/>
    </location>
</feature>
<dbReference type="GO" id="GO:0004176">
    <property type="term" value="F:ATP-dependent peptidase activity"/>
    <property type="evidence" value="ECO:0007669"/>
    <property type="project" value="InterPro"/>
</dbReference>
<accession>J7TNF5</accession>
<dbReference type="InterPro" id="IPR036034">
    <property type="entry name" value="PDZ_sf"/>
</dbReference>
<evidence type="ECO:0000256" key="1">
    <source>
        <dbReference type="SAM" id="Phobius"/>
    </source>
</evidence>
<keyword evidence="1" id="KW-0472">Membrane</keyword>
<dbReference type="SUPFAM" id="SSF50156">
    <property type="entry name" value="PDZ domain-like"/>
    <property type="match status" value="1"/>
</dbReference>
<gene>
    <name evidence="3" type="ORF">RSSL_00698</name>
</gene>
<evidence type="ECO:0000313" key="3">
    <source>
        <dbReference type="EMBL" id="EJO15659.1"/>
    </source>
</evidence>
<dbReference type="InterPro" id="IPR001478">
    <property type="entry name" value="PDZ"/>
</dbReference>
<dbReference type="MEROPS" id="S16.012"/>
<dbReference type="PROSITE" id="PS50106">
    <property type="entry name" value="PDZ"/>
    <property type="match status" value="1"/>
</dbReference>
<dbReference type="InterPro" id="IPR020568">
    <property type="entry name" value="Ribosomal_Su5_D2-typ_SF"/>
</dbReference>
<dbReference type="NCBIfam" id="NF041438">
    <property type="entry name" value="SepM_fam_S16"/>
    <property type="match status" value="1"/>
</dbReference>
<dbReference type="Proteomes" id="UP000006983">
    <property type="component" value="Unassembled WGS sequence"/>
</dbReference>
<feature type="transmembrane region" description="Helical" evidence="1">
    <location>
        <begin position="32"/>
        <end position="51"/>
    </location>
</feature>
<comment type="caution">
    <text evidence="3">The sequence shown here is derived from an EMBL/GenBank/DDBJ whole genome shotgun (WGS) entry which is preliminary data.</text>
</comment>
<dbReference type="GO" id="GO:0030163">
    <property type="term" value="P:protein catabolic process"/>
    <property type="evidence" value="ECO:0007669"/>
    <property type="project" value="InterPro"/>
</dbReference>
<keyword evidence="4" id="KW-1185">Reference proteome</keyword>
<dbReference type="InterPro" id="IPR014721">
    <property type="entry name" value="Ribsml_uS5_D2-typ_fold_subgr"/>
</dbReference>
<evidence type="ECO:0000313" key="4">
    <source>
        <dbReference type="Proteomes" id="UP000006983"/>
    </source>
</evidence>
<dbReference type="EMBL" id="ALIF01000006">
    <property type="protein sequence ID" value="EJO15659.1"/>
    <property type="molecule type" value="Genomic_DNA"/>
</dbReference>
<dbReference type="InterPro" id="IPR027065">
    <property type="entry name" value="Lon_Prtase"/>
</dbReference>
<dbReference type="Gene3D" id="3.30.230.10">
    <property type="match status" value="1"/>
</dbReference>
<keyword evidence="3" id="KW-0378">Hydrolase</keyword>
<dbReference type="PANTHER" id="PTHR10046">
    <property type="entry name" value="ATP DEPENDENT LON PROTEASE FAMILY MEMBER"/>
    <property type="match status" value="1"/>
</dbReference>
<protein>
    <submittedName>
        <fullName evidence="3">ATP-dependent endopeptidase Lon</fullName>
        <ecNumber evidence="3">3.4.21.53</ecNumber>
    </submittedName>
</protein>
<keyword evidence="1" id="KW-0812">Transmembrane</keyword>
<dbReference type="GO" id="GO:0005524">
    <property type="term" value="F:ATP binding"/>
    <property type="evidence" value="ECO:0007669"/>
    <property type="project" value="InterPro"/>
</dbReference>
<organism evidence="3 4">
    <name type="scientific">Streptococcus salivarius K12</name>
    <dbReference type="NCBI Taxonomy" id="1200793"/>
    <lineage>
        <taxon>Bacteria</taxon>
        <taxon>Bacillati</taxon>
        <taxon>Bacillota</taxon>
        <taxon>Bacilli</taxon>
        <taxon>Lactobacillales</taxon>
        <taxon>Streptococcaceae</taxon>
        <taxon>Streptococcus</taxon>
    </lineage>
</organism>
<dbReference type="SUPFAM" id="SSF54211">
    <property type="entry name" value="Ribosomal protein S5 domain 2-like"/>
    <property type="match status" value="1"/>
</dbReference>
<dbReference type="GO" id="GO:0004252">
    <property type="term" value="F:serine-type endopeptidase activity"/>
    <property type="evidence" value="ECO:0007669"/>
    <property type="project" value="UniProtKB-EC"/>
</dbReference>
<dbReference type="PATRIC" id="fig|1200793.3.peg.1648"/>
<reference evidence="3 4" key="1">
    <citation type="journal article" date="2012" name="J. Bacteriol.">
        <title>Genome Sequence of the Lantibiotic Bacteriocin Producer Streptococcus salivarius Strain K12.</title>
        <authorList>
            <person name="Barretto C."/>
            <person name="Alvarez-Martin P."/>
            <person name="Foata F."/>
            <person name="Renault P."/>
            <person name="Berger B."/>
        </authorList>
    </citation>
    <scope>NUCLEOTIDE SEQUENCE [LARGE SCALE GENOMIC DNA]</scope>
    <source>
        <strain evidence="3 4">K12</strain>
    </source>
</reference>
<dbReference type="EC" id="3.4.21.53" evidence="3"/>
<dbReference type="AlphaFoldDB" id="J7TNF5"/>
<sequence length="371" mass="40686">MFLKQLLRKWRPSVANKNESKSLLGKIWRIKWWLLSIFTVLFLLFSLFFPLNNYYVELPGGAFDTKEVLTVDKKADDSKGSYNFVAVAQTKATLALMLYAQLNDFAKLQTAEEATGNYSDEDFMRINQFYMETSQNQAIYQGLTLAGKEASLEYMGVYVLQVADDSSFKGVLNIADTVTAVNGKTFDNSTDLIKYVQGLKLGSKVKVTYTTEDKEKTATGKIIKIANGKNGIGIGLTDHTEVKSPENVKFKLDGVGGPSAGLMFTLAIYDQVSGQDLKAGRKIAGTGTIEKDGAVGDIGGAYLKVKSAADSGADIFFVPNNPVTKEMKKADPDAKTNYQEAKEAAKKLGTKMKIVPVKTAQEAIDYLKKTK</sequence>
<name>J7TNF5_STRSL</name>
<keyword evidence="1" id="KW-1133">Transmembrane helix</keyword>